<evidence type="ECO:0000256" key="1">
    <source>
        <dbReference type="SAM" id="Phobius"/>
    </source>
</evidence>
<evidence type="ECO:0000313" key="2">
    <source>
        <dbReference type="EMBL" id="DAD76546.1"/>
    </source>
</evidence>
<keyword evidence="1" id="KW-0812">Transmembrane</keyword>
<organism evidence="2">
    <name type="scientific">Siphoviridae sp. ctqpo8</name>
    <dbReference type="NCBI Taxonomy" id="2826469"/>
    <lineage>
        <taxon>Viruses</taxon>
        <taxon>Duplodnaviria</taxon>
        <taxon>Heunggongvirae</taxon>
        <taxon>Uroviricota</taxon>
        <taxon>Caudoviricetes</taxon>
    </lineage>
</organism>
<accession>A0A8S5M2T9</accession>
<keyword evidence="1" id="KW-1133">Transmembrane helix</keyword>
<proteinExistence type="predicted"/>
<dbReference type="EMBL" id="BK014804">
    <property type="protein sequence ID" value="DAD76546.1"/>
    <property type="molecule type" value="Genomic_DNA"/>
</dbReference>
<keyword evidence="1" id="KW-0472">Membrane</keyword>
<reference evidence="2" key="1">
    <citation type="journal article" date="2021" name="Proc. Natl. Acad. Sci. U.S.A.">
        <title>A Catalog of Tens of Thousands of Viruses from Human Metagenomes Reveals Hidden Associations with Chronic Diseases.</title>
        <authorList>
            <person name="Tisza M.J."/>
            <person name="Buck C.B."/>
        </authorList>
    </citation>
    <scope>NUCLEOTIDE SEQUENCE</scope>
    <source>
        <strain evidence="2">Ctqpo8</strain>
    </source>
</reference>
<sequence>MKKKWIVWSIVAAVAVVLGIVFPRYILVGVVCAMAGWVGHILYTKHIAQ</sequence>
<feature type="transmembrane region" description="Helical" evidence="1">
    <location>
        <begin position="6"/>
        <end position="39"/>
    </location>
</feature>
<name>A0A8S5M2T9_9CAUD</name>
<protein>
    <submittedName>
        <fullName evidence="2">NICKEL AND COBALT RESISTANCE PROTEIN BINDING PROTEIN, SENSOR PROTEIN</fullName>
    </submittedName>
</protein>